<dbReference type="RefSeq" id="WP_015430712.1">
    <property type="nucleotide sequence ID" value="NC_020514.1"/>
</dbReference>
<name>M4RL62_9ALTE</name>
<feature type="compositionally biased region" description="Acidic residues" evidence="1">
    <location>
        <begin position="62"/>
        <end position="77"/>
    </location>
</feature>
<dbReference type="Proteomes" id="UP000011864">
    <property type="component" value="Chromosome"/>
</dbReference>
<dbReference type="KEGG" id="gps:C427_2197"/>
<sequence>MSRSPMEDNPTLSPMHINFDRDWGVKASPASRIEPTEAIEQPDSAEQDYSLEPPEVVIELNYEPDIENVSDEQEEQEEQKKPTVAANTKSNEDKNKVTKLRTTKVST</sequence>
<feature type="region of interest" description="Disordered" evidence="1">
    <location>
        <begin position="1"/>
        <end position="20"/>
    </location>
</feature>
<gene>
    <name evidence="2" type="ORF">C427_2197</name>
</gene>
<dbReference type="HOGENOM" id="CLU_2207504_0_0_6"/>
<protein>
    <submittedName>
        <fullName evidence="2">Uncharacterized protein</fullName>
    </submittedName>
</protein>
<dbReference type="EMBL" id="CP003837">
    <property type="protein sequence ID" value="AGH44306.1"/>
    <property type="molecule type" value="Genomic_DNA"/>
</dbReference>
<keyword evidence="3" id="KW-1185">Reference proteome</keyword>
<reference evidence="2 3" key="1">
    <citation type="journal article" date="2013" name="Genome Announc.">
        <title>Complete Genome Sequence of Glaciecola psychrophila Strain 170T.</title>
        <authorList>
            <person name="Yin J."/>
            <person name="Chen J."/>
            <person name="Liu G."/>
            <person name="Yu Y."/>
            <person name="Song L."/>
            <person name="Wang X."/>
            <person name="Qu X."/>
        </authorList>
    </citation>
    <scope>NUCLEOTIDE SEQUENCE [LARGE SCALE GENOMIC DNA]</scope>
    <source>
        <strain evidence="2 3">170</strain>
    </source>
</reference>
<dbReference type="PATRIC" id="fig|1129794.4.peg.2174"/>
<feature type="region of interest" description="Disordered" evidence="1">
    <location>
        <begin position="26"/>
        <end position="107"/>
    </location>
</feature>
<evidence type="ECO:0000313" key="2">
    <source>
        <dbReference type="EMBL" id="AGH44306.1"/>
    </source>
</evidence>
<organism evidence="2 3">
    <name type="scientific">Paraglaciecola psychrophila 170</name>
    <dbReference type="NCBI Taxonomy" id="1129794"/>
    <lineage>
        <taxon>Bacteria</taxon>
        <taxon>Pseudomonadati</taxon>
        <taxon>Pseudomonadota</taxon>
        <taxon>Gammaproteobacteria</taxon>
        <taxon>Alteromonadales</taxon>
        <taxon>Alteromonadaceae</taxon>
        <taxon>Paraglaciecola</taxon>
    </lineage>
</organism>
<accession>M4RL62</accession>
<proteinExistence type="predicted"/>
<feature type="compositionally biased region" description="Basic residues" evidence="1">
    <location>
        <begin position="97"/>
        <end position="107"/>
    </location>
</feature>
<evidence type="ECO:0000313" key="3">
    <source>
        <dbReference type="Proteomes" id="UP000011864"/>
    </source>
</evidence>
<evidence type="ECO:0000256" key="1">
    <source>
        <dbReference type="SAM" id="MobiDB-lite"/>
    </source>
</evidence>
<dbReference type="AlphaFoldDB" id="M4RL62"/>